<proteinExistence type="predicted"/>
<evidence type="ECO:0000259" key="1">
    <source>
        <dbReference type="Pfam" id="PF13438"/>
    </source>
</evidence>
<gene>
    <name evidence="2" type="ORF">ALP23_04237</name>
</gene>
<reference evidence="2 3" key="1">
    <citation type="submission" date="2018-08" db="EMBL/GenBank/DDBJ databases">
        <title>Recombination of ecologically and evolutionarily significant loci maintains genetic cohesion in the Pseudomonas syringae species complex.</title>
        <authorList>
            <person name="Dillon M."/>
            <person name="Thakur S."/>
            <person name="Almeida R.N.D."/>
            <person name="Weir B.S."/>
            <person name="Guttman D.S."/>
        </authorList>
    </citation>
    <scope>NUCLEOTIDE SEQUENCE [LARGE SCALE GENOMIC DNA]</scope>
    <source>
        <strain evidence="2 3">ICMP 11947</strain>
    </source>
</reference>
<evidence type="ECO:0000313" key="2">
    <source>
        <dbReference type="EMBL" id="RMU77457.1"/>
    </source>
</evidence>
<dbReference type="InterPro" id="IPR025188">
    <property type="entry name" value="DUF4113"/>
</dbReference>
<organism evidence="2 3">
    <name type="scientific">Pseudomonas syringae pv. apii</name>
    <dbReference type="NCBI Taxonomy" id="81036"/>
    <lineage>
        <taxon>Bacteria</taxon>
        <taxon>Pseudomonadati</taxon>
        <taxon>Pseudomonadota</taxon>
        <taxon>Gammaproteobacteria</taxon>
        <taxon>Pseudomonadales</taxon>
        <taxon>Pseudomonadaceae</taxon>
        <taxon>Pseudomonas</taxon>
    </lineage>
</organism>
<sequence length="162" mass="18589">MERDVHPDKQPSELPMGFFGFAPNPDYSLARIYVLIPQAEQCVKYYARVVEGYPTNDVRLMTRAANEAVNRLFRPEFKYSKAEVLLLDLRQPGEFTDDMFAASQLASAERMMGGLDEISTRWGRGALRTGSVPFNPGWAMRRELMSESYTIRLDQLWEVKSL</sequence>
<name>A0A3M5X693_9PSED</name>
<feature type="domain" description="DUF4113" evidence="1">
    <location>
        <begin position="110"/>
        <end position="159"/>
    </location>
</feature>
<dbReference type="Proteomes" id="UP000271152">
    <property type="component" value="Unassembled WGS sequence"/>
</dbReference>
<evidence type="ECO:0000313" key="3">
    <source>
        <dbReference type="Proteomes" id="UP000271152"/>
    </source>
</evidence>
<dbReference type="EMBL" id="RBUG01000017">
    <property type="protein sequence ID" value="RMU77457.1"/>
    <property type="molecule type" value="Genomic_DNA"/>
</dbReference>
<accession>A0A3M5X693</accession>
<dbReference type="AlphaFoldDB" id="A0A3M5X693"/>
<dbReference type="Pfam" id="PF13438">
    <property type="entry name" value="DUF4113"/>
    <property type="match status" value="1"/>
</dbReference>
<protein>
    <submittedName>
        <fullName evidence="2">Ultraviolet light resistance protein B</fullName>
    </submittedName>
</protein>
<comment type="caution">
    <text evidence="2">The sequence shown here is derived from an EMBL/GenBank/DDBJ whole genome shotgun (WGS) entry which is preliminary data.</text>
</comment>